<dbReference type="EMBL" id="NOZR01000006">
    <property type="protein sequence ID" value="OYN80478.1"/>
    <property type="molecule type" value="Genomic_DNA"/>
</dbReference>
<dbReference type="Proteomes" id="UP000216063">
    <property type="component" value="Unassembled WGS sequence"/>
</dbReference>
<reference evidence="1 2" key="1">
    <citation type="submission" date="2017-07" db="EMBL/GenBank/DDBJ databases">
        <title>The new phylogeny of genus Mycobacterium.</title>
        <authorList>
            <person name="Tortoli E."/>
            <person name="Trovato A."/>
            <person name="Cirillo D.M."/>
        </authorList>
    </citation>
    <scope>NUCLEOTIDE SEQUENCE [LARGE SCALE GENOMIC DNA]</scope>
    <source>
        <strain evidence="1 2">ATCC 33027</strain>
    </source>
</reference>
<sequence length="86" mass="9106">MGGADGHDWGPYTATVPAGSTCRWSIVSVAPYRPGETLNEGTVQSGQMARANIQPDGDVSGWTGMIDGHHRLVFMTNGCGPWTNQS</sequence>
<protein>
    <submittedName>
        <fullName evidence="1">Uncharacterized protein</fullName>
    </submittedName>
</protein>
<proteinExistence type="predicted"/>
<organism evidence="1 2">
    <name type="scientific">Mycolicibacterium sphagni</name>
    <dbReference type="NCBI Taxonomy" id="1786"/>
    <lineage>
        <taxon>Bacteria</taxon>
        <taxon>Bacillati</taxon>
        <taxon>Actinomycetota</taxon>
        <taxon>Actinomycetes</taxon>
        <taxon>Mycobacteriales</taxon>
        <taxon>Mycobacteriaceae</taxon>
        <taxon>Mycolicibacterium</taxon>
    </lineage>
</organism>
<keyword evidence="2" id="KW-1185">Reference proteome</keyword>
<gene>
    <name evidence="1" type="ORF">CG716_09725</name>
</gene>
<name>A0A255DM56_9MYCO</name>
<accession>A0A255DM56</accession>
<evidence type="ECO:0000313" key="2">
    <source>
        <dbReference type="Proteomes" id="UP000216063"/>
    </source>
</evidence>
<comment type="caution">
    <text evidence="1">The sequence shown here is derived from an EMBL/GenBank/DDBJ whole genome shotgun (WGS) entry which is preliminary data.</text>
</comment>
<dbReference type="OrthoDB" id="4752907at2"/>
<dbReference type="AlphaFoldDB" id="A0A255DM56"/>
<evidence type="ECO:0000313" key="1">
    <source>
        <dbReference type="EMBL" id="OYN80478.1"/>
    </source>
</evidence>